<dbReference type="PANTHER" id="PTHR11581:SF0">
    <property type="entry name" value="SMALL RIBOSOMAL SUBUNIT PROTEIN ES4"/>
    <property type="match status" value="1"/>
</dbReference>
<keyword evidence="3" id="KW-0694">RNA-binding</keyword>
<keyword evidence="2" id="KW-0699">rRNA-binding</keyword>
<dbReference type="Pfam" id="PF00467">
    <property type="entry name" value="KOW"/>
    <property type="match status" value="1"/>
</dbReference>
<feature type="domain" description="Small ribosomal subunit protein eS4 central region" evidence="9">
    <location>
        <begin position="83"/>
        <end position="118"/>
    </location>
</feature>
<evidence type="ECO:0000256" key="1">
    <source>
        <dbReference type="ARBA" id="ARBA00007500"/>
    </source>
</evidence>
<dbReference type="Gene3D" id="2.30.30.30">
    <property type="match status" value="1"/>
</dbReference>
<dbReference type="GO" id="GO:0022627">
    <property type="term" value="C:cytosolic small ribosomal subunit"/>
    <property type="evidence" value="ECO:0007669"/>
    <property type="project" value="TreeGrafter"/>
</dbReference>
<evidence type="ECO:0000256" key="6">
    <source>
        <dbReference type="ARBA" id="ARBA00035272"/>
    </source>
</evidence>
<dbReference type="Gene3D" id="3.10.290.10">
    <property type="entry name" value="RNA-binding S4 domain"/>
    <property type="match status" value="2"/>
</dbReference>
<dbReference type="GO" id="GO:0019843">
    <property type="term" value="F:rRNA binding"/>
    <property type="evidence" value="ECO:0007669"/>
    <property type="project" value="UniProtKB-KW"/>
</dbReference>
<feature type="compositionally biased region" description="Basic and acidic residues" evidence="7">
    <location>
        <begin position="1"/>
        <end position="12"/>
    </location>
</feature>
<evidence type="ECO:0000256" key="4">
    <source>
        <dbReference type="ARBA" id="ARBA00022980"/>
    </source>
</evidence>
<keyword evidence="12" id="KW-1185">Reference proteome</keyword>
<evidence type="ECO:0000313" key="12">
    <source>
        <dbReference type="Proteomes" id="UP000028990"/>
    </source>
</evidence>
<reference evidence="11 12" key="1">
    <citation type="submission" date="2013-11" db="EMBL/GenBank/DDBJ databases">
        <title>The Damaraland mole rat (Fukomys damarensis) genome and evolution of African mole rats.</title>
        <authorList>
            <person name="Gladyshev V.N."/>
            <person name="Fang X."/>
        </authorList>
    </citation>
    <scope>NUCLEOTIDE SEQUENCE [LARGE SCALE GENOMIC DNA]</scope>
    <source>
        <tissue evidence="11">Liver</tissue>
    </source>
</reference>
<proteinExistence type="inferred from homology"/>
<evidence type="ECO:0000259" key="10">
    <source>
        <dbReference type="Pfam" id="PF08071"/>
    </source>
</evidence>
<gene>
    <name evidence="11" type="ORF">H920_03060</name>
</gene>
<evidence type="ECO:0000256" key="3">
    <source>
        <dbReference type="ARBA" id="ARBA00022884"/>
    </source>
</evidence>
<dbReference type="InterPro" id="IPR018199">
    <property type="entry name" value="Ribosomal_eS4_N_CS"/>
</dbReference>
<dbReference type="InterPro" id="IPR013843">
    <property type="entry name" value="Ribosomal_eS4_N"/>
</dbReference>
<dbReference type="Pfam" id="PF08071">
    <property type="entry name" value="RS4NT"/>
    <property type="match status" value="1"/>
</dbReference>
<evidence type="ECO:0000259" key="9">
    <source>
        <dbReference type="Pfam" id="PF00900"/>
    </source>
</evidence>
<sequence length="220" mass="24487">MKQEVEDGHGQDEDGEVGENSALAQDPKKHLKRVASPKYWMMDRLTGGEVKICMQRFIKIDGKVGTDINYPAGFIDVISIAKMGEHFSLIDNTKVHFPVHSTTPAEAKYKLCKVNNTIQIDLTCGKIMDFIKLDTGNLCMVTRGINLGKIGVITNREKHPGSFYVVHVKDANCISFDIGSPTFLFLARSKSHGFLFLEEKESTSPLLKRDNRLVAKQSSG</sequence>
<dbReference type="EMBL" id="KN121761">
    <property type="protein sequence ID" value="KFO35559.1"/>
    <property type="molecule type" value="Genomic_DNA"/>
</dbReference>
<organism evidence="11 12">
    <name type="scientific">Fukomys damarensis</name>
    <name type="common">Damaraland mole rat</name>
    <name type="synonym">Cryptomys damarensis</name>
    <dbReference type="NCBI Taxonomy" id="885580"/>
    <lineage>
        <taxon>Eukaryota</taxon>
        <taxon>Metazoa</taxon>
        <taxon>Chordata</taxon>
        <taxon>Craniata</taxon>
        <taxon>Vertebrata</taxon>
        <taxon>Euteleostomi</taxon>
        <taxon>Mammalia</taxon>
        <taxon>Eutheria</taxon>
        <taxon>Euarchontoglires</taxon>
        <taxon>Glires</taxon>
        <taxon>Rodentia</taxon>
        <taxon>Hystricomorpha</taxon>
        <taxon>Bathyergidae</taxon>
        <taxon>Fukomys</taxon>
    </lineage>
</organism>
<keyword evidence="4 11" id="KW-0689">Ribosomal protein</keyword>
<evidence type="ECO:0000313" key="11">
    <source>
        <dbReference type="EMBL" id="KFO35559.1"/>
    </source>
</evidence>
<evidence type="ECO:0000256" key="7">
    <source>
        <dbReference type="SAM" id="MobiDB-lite"/>
    </source>
</evidence>
<keyword evidence="5" id="KW-0687">Ribonucleoprotein</keyword>
<dbReference type="GO" id="GO:0003735">
    <property type="term" value="F:structural constituent of ribosome"/>
    <property type="evidence" value="ECO:0007669"/>
    <property type="project" value="InterPro"/>
</dbReference>
<feature type="domain" description="KOW" evidence="8">
    <location>
        <begin position="136"/>
        <end position="169"/>
    </location>
</feature>
<dbReference type="CDD" id="cd06087">
    <property type="entry name" value="KOW_RPS4"/>
    <property type="match status" value="1"/>
</dbReference>
<feature type="domain" description="Small ribosomal subunit protein eS4 N-terminal" evidence="10">
    <location>
        <begin position="27"/>
        <end position="47"/>
    </location>
</feature>
<name>A0A091DTT6_FUKDA</name>
<dbReference type="InterPro" id="IPR000876">
    <property type="entry name" value="Ribosomal_eS4"/>
</dbReference>
<dbReference type="Pfam" id="PF00900">
    <property type="entry name" value="Ribosomal_S4e"/>
    <property type="match status" value="1"/>
</dbReference>
<evidence type="ECO:0000256" key="2">
    <source>
        <dbReference type="ARBA" id="ARBA00022730"/>
    </source>
</evidence>
<dbReference type="GO" id="GO:0006412">
    <property type="term" value="P:translation"/>
    <property type="evidence" value="ECO:0007669"/>
    <property type="project" value="InterPro"/>
</dbReference>
<dbReference type="InterPro" id="IPR005824">
    <property type="entry name" value="KOW"/>
</dbReference>
<dbReference type="Proteomes" id="UP000028990">
    <property type="component" value="Unassembled WGS sequence"/>
</dbReference>
<evidence type="ECO:0000256" key="5">
    <source>
        <dbReference type="ARBA" id="ARBA00023274"/>
    </source>
</evidence>
<dbReference type="InterPro" id="IPR041982">
    <property type="entry name" value="Ribosomal_eS4_KOW"/>
</dbReference>
<dbReference type="PANTHER" id="PTHR11581">
    <property type="entry name" value="30S/40S RIBOSOMAL PROTEIN S4"/>
    <property type="match status" value="1"/>
</dbReference>
<dbReference type="AlphaFoldDB" id="A0A091DTT6"/>
<feature type="region of interest" description="Disordered" evidence="7">
    <location>
        <begin position="1"/>
        <end position="30"/>
    </location>
</feature>
<comment type="similarity">
    <text evidence="1">Belongs to the eukaryotic ribosomal protein eS4 family.</text>
</comment>
<accession>A0A091DTT6</accession>
<dbReference type="InterPro" id="IPR036986">
    <property type="entry name" value="S4_RNA-bd_sf"/>
</dbReference>
<dbReference type="PROSITE" id="PS00528">
    <property type="entry name" value="RIBOSOMAL_S4E"/>
    <property type="match status" value="1"/>
</dbReference>
<dbReference type="InterPro" id="IPR013845">
    <property type="entry name" value="Ribosomal_eS4_central_region"/>
</dbReference>
<dbReference type="InterPro" id="IPR014722">
    <property type="entry name" value="Rib_uL2_dom2"/>
</dbReference>
<protein>
    <recommendedName>
        <fullName evidence="6">Small ribosomal subunit protein eS4</fullName>
    </recommendedName>
</protein>
<evidence type="ECO:0000259" key="8">
    <source>
        <dbReference type="Pfam" id="PF00467"/>
    </source>
</evidence>